<accession>A0A427APX5</accession>
<feature type="non-terminal residue" evidence="1">
    <location>
        <position position="1"/>
    </location>
</feature>
<dbReference type="Proteomes" id="UP000287651">
    <property type="component" value="Unassembled WGS sequence"/>
</dbReference>
<dbReference type="EMBL" id="AMZH03001714">
    <property type="protein sequence ID" value="RRT78286.1"/>
    <property type="molecule type" value="Genomic_DNA"/>
</dbReference>
<dbReference type="SUPFAM" id="SSF82199">
    <property type="entry name" value="SET domain"/>
    <property type="match status" value="1"/>
</dbReference>
<dbReference type="PANTHER" id="PTHR13271">
    <property type="entry name" value="UNCHARACTERIZED PUTATIVE METHYLTRANSFERASE"/>
    <property type="match status" value="1"/>
</dbReference>
<dbReference type="GO" id="GO:0016279">
    <property type="term" value="F:protein-lysine N-methyltransferase activity"/>
    <property type="evidence" value="ECO:0007669"/>
    <property type="project" value="TreeGrafter"/>
</dbReference>
<comment type="caution">
    <text evidence="1">The sequence shown here is derived from an EMBL/GenBank/DDBJ whole genome shotgun (WGS) entry which is preliminary data.</text>
</comment>
<dbReference type="InterPro" id="IPR046341">
    <property type="entry name" value="SET_dom_sf"/>
</dbReference>
<reference evidence="1 2" key="1">
    <citation type="journal article" date="2014" name="Agronomy (Basel)">
        <title>A Draft Genome Sequence for Ensete ventricosum, the Drought-Tolerant Tree Against Hunger.</title>
        <authorList>
            <person name="Harrison J."/>
            <person name="Moore K.A."/>
            <person name="Paszkiewicz K."/>
            <person name="Jones T."/>
            <person name="Grant M."/>
            <person name="Ambacheew D."/>
            <person name="Muzemil S."/>
            <person name="Studholme D.J."/>
        </authorList>
    </citation>
    <scope>NUCLEOTIDE SEQUENCE [LARGE SCALE GENOMIC DNA]</scope>
</reference>
<protein>
    <recommendedName>
        <fullName evidence="3">SET domain-containing protein</fullName>
    </recommendedName>
</protein>
<evidence type="ECO:0000313" key="1">
    <source>
        <dbReference type="EMBL" id="RRT78286.1"/>
    </source>
</evidence>
<organism evidence="1 2">
    <name type="scientific">Ensete ventricosum</name>
    <name type="common">Abyssinian banana</name>
    <name type="synonym">Musa ensete</name>
    <dbReference type="NCBI Taxonomy" id="4639"/>
    <lineage>
        <taxon>Eukaryota</taxon>
        <taxon>Viridiplantae</taxon>
        <taxon>Streptophyta</taxon>
        <taxon>Embryophyta</taxon>
        <taxon>Tracheophyta</taxon>
        <taxon>Spermatophyta</taxon>
        <taxon>Magnoliopsida</taxon>
        <taxon>Liliopsida</taxon>
        <taxon>Zingiberales</taxon>
        <taxon>Musaceae</taxon>
        <taxon>Ensete</taxon>
    </lineage>
</organism>
<dbReference type="Gene3D" id="3.90.1410.10">
    <property type="entry name" value="set domain protein methyltransferase, domain 1"/>
    <property type="match status" value="1"/>
</dbReference>
<evidence type="ECO:0000313" key="2">
    <source>
        <dbReference type="Proteomes" id="UP000287651"/>
    </source>
</evidence>
<evidence type="ECO:0008006" key="3">
    <source>
        <dbReference type="Google" id="ProtNLM"/>
    </source>
</evidence>
<proteinExistence type="predicted"/>
<dbReference type="PANTHER" id="PTHR13271:SF55">
    <property type="entry name" value="SET DOMAIN-CONTAINING PROTEIN"/>
    <property type="match status" value="1"/>
</dbReference>
<dbReference type="InterPro" id="IPR050600">
    <property type="entry name" value="SETD3_SETD6_MTase"/>
</dbReference>
<sequence>LKLYTFLAFFPTAFSHKFDRANCIFWTRALNIPFPRSYVFPESLDEQGKSSLSCSSEVDATVTGNSGETSIHSLNVKSEDHVMVDNTAEGTFKLASAETVWVEGLVPGIDFCNHGMPHTFGNQSRAAAATWEVDSTGAVTGVPASMYLILGKLLQCSTLVAVFQSDQHNFEVGKEICISYGNKGNEELLYLYGFVVDNNPDDYLMVHYPIGALKSVSSSDSKAGLLEAQVFISVLSYLTSKFVVPWHTTQYGWYVFVRYGIGTGGTYRFVSMPYRTRCRYVGIIWYVPYQRPVGISVWTGKANHS</sequence>
<gene>
    <name evidence="1" type="ORF">B296_00027307</name>
</gene>
<name>A0A427APX5_ENSVE</name>
<dbReference type="AlphaFoldDB" id="A0A427APX5"/>